<feature type="region of interest" description="Disordered" evidence="1">
    <location>
        <begin position="147"/>
        <end position="177"/>
    </location>
</feature>
<feature type="region of interest" description="Disordered" evidence="1">
    <location>
        <begin position="336"/>
        <end position="367"/>
    </location>
</feature>
<evidence type="ECO:0000256" key="1">
    <source>
        <dbReference type="SAM" id="MobiDB-lite"/>
    </source>
</evidence>
<protein>
    <submittedName>
        <fullName evidence="2">Uncharacterized protein</fullName>
    </submittedName>
</protein>
<keyword evidence="3" id="KW-1185">Reference proteome</keyword>
<comment type="caution">
    <text evidence="2">The sequence shown here is derived from an EMBL/GenBank/DDBJ whole genome shotgun (WGS) entry which is preliminary data.</text>
</comment>
<dbReference type="GO" id="GO:0035196">
    <property type="term" value="P:miRNA processing"/>
    <property type="evidence" value="ECO:0007669"/>
    <property type="project" value="InterPro"/>
</dbReference>
<reference evidence="2" key="1">
    <citation type="submission" date="2023-05" db="EMBL/GenBank/DDBJ databases">
        <title>Nepenthes gracilis genome sequencing.</title>
        <authorList>
            <person name="Fukushima K."/>
        </authorList>
    </citation>
    <scope>NUCLEOTIDE SEQUENCE</scope>
    <source>
        <strain evidence="2">SING2019-196</strain>
    </source>
</reference>
<proteinExistence type="predicted"/>
<feature type="region of interest" description="Disordered" evidence="1">
    <location>
        <begin position="245"/>
        <end position="304"/>
    </location>
</feature>
<name>A0AAD3SP52_NEPGR</name>
<dbReference type="InterPro" id="IPR039292">
    <property type="entry name" value="SICKLE"/>
</dbReference>
<feature type="compositionally biased region" description="Low complexity" evidence="1">
    <location>
        <begin position="264"/>
        <end position="279"/>
    </location>
</feature>
<feature type="region of interest" description="Disordered" evidence="1">
    <location>
        <begin position="208"/>
        <end position="233"/>
    </location>
</feature>
<feature type="compositionally biased region" description="Low complexity" evidence="1">
    <location>
        <begin position="220"/>
        <end position="233"/>
    </location>
</feature>
<dbReference type="GO" id="GO:0000398">
    <property type="term" value="P:mRNA splicing, via spliceosome"/>
    <property type="evidence" value="ECO:0007669"/>
    <property type="project" value="InterPro"/>
</dbReference>
<sequence length="392" mass="42249">MTVLLYGGERRSIARNPNNSHSGRHLRALPLLFLFDRSPLISFSPVRNNTIENLRIYGGIRKEKAKAESIASHDTSAAVPRFDYYTDPMAAFSSNKRSPVVQIKSSPSAPRNPETTPSHVYHVGYNQSPYHSTYQPQDVYHSPNPMRSPASTIAAHPMHQGADPYHSSGSTRNPTATTAAYPMHLGAHPYHSSGPSRTTMAAIGPHQMHQVTPPGVWNESSAGSSYYSGNSSRVSGSPNLGLQWAGSPSFSSPGQGRAQRFADSSSPSSGHGGSSSTHYGRGRGKWAHRGVSPGSGRGDGSGISSRGDLPCGFYLKSMVEDPWKSLKPVIWKTDNGRRKTPEFKTPRSLPMSPGPKKPRVSSDFNASDSKQSLADYLAAAFDEAVEESIAEG</sequence>
<feature type="compositionally biased region" description="Polar residues" evidence="1">
    <location>
        <begin position="167"/>
        <end position="177"/>
    </location>
</feature>
<organism evidence="2 3">
    <name type="scientific">Nepenthes gracilis</name>
    <name type="common">Slender pitcher plant</name>
    <dbReference type="NCBI Taxonomy" id="150966"/>
    <lineage>
        <taxon>Eukaryota</taxon>
        <taxon>Viridiplantae</taxon>
        <taxon>Streptophyta</taxon>
        <taxon>Embryophyta</taxon>
        <taxon>Tracheophyta</taxon>
        <taxon>Spermatophyta</taxon>
        <taxon>Magnoliopsida</taxon>
        <taxon>eudicotyledons</taxon>
        <taxon>Gunneridae</taxon>
        <taxon>Pentapetalae</taxon>
        <taxon>Caryophyllales</taxon>
        <taxon>Nepenthaceae</taxon>
        <taxon>Nepenthes</taxon>
    </lineage>
</organism>
<evidence type="ECO:0000313" key="2">
    <source>
        <dbReference type="EMBL" id="GMH14254.1"/>
    </source>
</evidence>
<feature type="region of interest" description="Disordered" evidence="1">
    <location>
        <begin position="96"/>
        <end position="118"/>
    </location>
</feature>
<feature type="compositionally biased region" description="Basic and acidic residues" evidence="1">
    <location>
        <begin position="336"/>
        <end position="345"/>
    </location>
</feature>
<dbReference type="PANTHER" id="PTHR36054">
    <property type="entry name" value="PROTEIN SICKLE"/>
    <property type="match status" value="1"/>
</dbReference>
<gene>
    <name evidence="2" type="ORF">Nepgr_016095</name>
</gene>
<evidence type="ECO:0000313" key="3">
    <source>
        <dbReference type="Proteomes" id="UP001279734"/>
    </source>
</evidence>
<dbReference type="Proteomes" id="UP001279734">
    <property type="component" value="Unassembled WGS sequence"/>
</dbReference>
<dbReference type="PANTHER" id="PTHR36054:SF2">
    <property type="entry name" value="PROTEIN SICKLE"/>
    <property type="match status" value="1"/>
</dbReference>
<dbReference type="AlphaFoldDB" id="A0AAD3SP52"/>
<dbReference type="EMBL" id="BSYO01000013">
    <property type="protein sequence ID" value="GMH14254.1"/>
    <property type="molecule type" value="Genomic_DNA"/>
</dbReference>
<accession>A0AAD3SP52</accession>